<dbReference type="STRING" id="29833.A0A1E5RJ98"/>
<keyword evidence="5 12" id="KW-0378">Hydrolase</keyword>
<sequence>MSKPSVVFVTGNANKLKEVQKLLSNVTKYEIINKNLDLEEIQEASLEEIARKKILQAVALLPKGQRIVVEDTALGFDALNGLPGAYVKWFLKKMSLDELVKMLEPFEKKTGEAITTVAYSDENGDIKIFQGITKGKIVKHRGNLDFGWDAIFEPLAEEGNTEALTYGEMTKEFKNGLSHRSKAFKLFEQYLVDN</sequence>
<comment type="catalytic activity">
    <reaction evidence="12">
        <text>XTP + H2O = XMP + diphosphate + H(+)</text>
        <dbReference type="Rhea" id="RHEA:28610"/>
        <dbReference type="ChEBI" id="CHEBI:15377"/>
        <dbReference type="ChEBI" id="CHEBI:15378"/>
        <dbReference type="ChEBI" id="CHEBI:33019"/>
        <dbReference type="ChEBI" id="CHEBI:57464"/>
        <dbReference type="ChEBI" id="CHEBI:61314"/>
        <dbReference type="EC" id="3.6.1.66"/>
    </reaction>
</comment>
<evidence type="ECO:0000256" key="1">
    <source>
        <dbReference type="ARBA" id="ARBA00008023"/>
    </source>
</evidence>
<accession>A0A1E5RJ98</accession>
<comment type="function">
    <text evidence="8">Pyrophosphatase that hydrolyzes the non-canonical purine nucleotides inosine triphosphate (ITP), deoxyinosine triphosphate (dITP) as well as 2'-deoxy-N-6-hydroxylaminopurine triphosphate (dHAPTP) and xanthosine 5'-triphosphate (XTP) to their respective monophosphate derivatives. The enzyme does not distinguish between the deoxy- and ribose forms. Probably excludes non-canonical purines from RNA and DNA precursor pools, thus preventing their incorporation into RNA and DNA and avoiding chromosomal lesions.</text>
</comment>
<comment type="catalytic activity">
    <reaction evidence="10">
        <text>dITP + H2O = dIMP + diphosphate + H(+)</text>
        <dbReference type="Rhea" id="RHEA:28342"/>
        <dbReference type="ChEBI" id="CHEBI:15377"/>
        <dbReference type="ChEBI" id="CHEBI:15378"/>
        <dbReference type="ChEBI" id="CHEBI:33019"/>
        <dbReference type="ChEBI" id="CHEBI:61194"/>
        <dbReference type="ChEBI" id="CHEBI:61382"/>
        <dbReference type="EC" id="3.6.1.66"/>
    </reaction>
    <physiologicalReaction direction="left-to-right" evidence="10">
        <dbReference type="Rhea" id="RHEA:28343"/>
    </physiologicalReaction>
</comment>
<proteinExistence type="inferred from homology"/>
<dbReference type="NCBIfam" id="TIGR00042">
    <property type="entry name" value="RdgB/HAM1 family non-canonical purine NTP pyrophosphatase"/>
    <property type="match status" value="1"/>
</dbReference>
<feature type="binding site" evidence="12">
    <location>
        <begin position="10"/>
        <end position="15"/>
    </location>
    <ligand>
        <name>ITP</name>
        <dbReference type="ChEBI" id="CHEBI:61402"/>
    </ligand>
</feature>
<comment type="catalytic activity">
    <reaction evidence="11">
        <text>N(6)-hydroxy-dATP + H2O = N(6)-hydroxy-dAMP + diphosphate + H(+)</text>
        <dbReference type="Rhea" id="RHEA:83971"/>
        <dbReference type="ChEBI" id="CHEBI:15377"/>
        <dbReference type="ChEBI" id="CHEBI:15378"/>
        <dbReference type="ChEBI" id="CHEBI:33019"/>
        <dbReference type="ChEBI" id="CHEBI:233529"/>
        <dbReference type="ChEBI" id="CHEBI:233530"/>
    </reaction>
    <physiologicalReaction direction="left-to-right" evidence="11">
        <dbReference type="Rhea" id="RHEA:83972"/>
    </physiologicalReaction>
</comment>
<keyword evidence="4 12" id="KW-0547">Nucleotide-binding</keyword>
<evidence type="ECO:0000256" key="9">
    <source>
        <dbReference type="ARBA" id="ARBA00093218"/>
    </source>
</evidence>
<feature type="binding site" evidence="12">
    <location>
        <position position="174"/>
    </location>
    <ligand>
        <name>ITP</name>
        <dbReference type="ChEBI" id="CHEBI:61402"/>
    </ligand>
</feature>
<dbReference type="AlphaFoldDB" id="A0A1E5RJ98"/>
<feature type="binding site" evidence="12">
    <location>
        <begin position="146"/>
        <end position="149"/>
    </location>
    <ligand>
        <name>ITP</name>
        <dbReference type="ChEBI" id="CHEBI:61402"/>
    </ligand>
</feature>
<comment type="subcellular location">
    <subcellularLocation>
        <location evidence="12">Cytoplasm</location>
    </subcellularLocation>
    <subcellularLocation>
        <location evidence="12">Nucleus</location>
    </subcellularLocation>
</comment>
<protein>
    <recommendedName>
        <fullName evidence="12">Inosine triphosphate pyrophosphatase</fullName>
        <shortName evidence="12">ITPase</shortName>
        <shortName evidence="12">Inosine triphosphatase</shortName>
        <ecNumber evidence="12">3.6.1.66</ecNumber>
    </recommendedName>
    <alternativeName>
        <fullName evidence="12">Non-canonical purine NTP pyrophosphatase</fullName>
    </alternativeName>
    <alternativeName>
        <fullName evidence="12">Non-standard purine NTP pyrophosphatase</fullName>
    </alternativeName>
    <alternativeName>
        <fullName evidence="12">Nucleoside-triphosphate diphosphatase</fullName>
    </alternativeName>
    <alternativeName>
        <fullName evidence="12">Nucleoside-triphosphate pyrophosphatase</fullName>
        <shortName evidence="12">NTPase</shortName>
    </alternativeName>
    <alternativeName>
        <fullName evidence="12">XTP/dITP diphosphatase</fullName>
    </alternativeName>
</protein>
<dbReference type="InterPro" id="IPR027502">
    <property type="entry name" value="ITPase"/>
</dbReference>
<dbReference type="InterPro" id="IPR002637">
    <property type="entry name" value="RdgB/HAM1"/>
</dbReference>
<keyword evidence="2 12" id="KW-0963">Cytoplasm</keyword>
<evidence type="ECO:0000256" key="3">
    <source>
        <dbReference type="ARBA" id="ARBA00022723"/>
    </source>
</evidence>
<keyword evidence="15" id="KW-1185">Reference proteome</keyword>
<dbReference type="Proteomes" id="UP000095358">
    <property type="component" value="Unassembled WGS sequence"/>
</dbReference>
<dbReference type="Pfam" id="PF01725">
    <property type="entry name" value="Ham1p_like"/>
    <property type="match status" value="1"/>
</dbReference>
<keyword evidence="12" id="KW-0539">Nucleus</keyword>
<evidence type="ECO:0000256" key="11">
    <source>
        <dbReference type="ARBA" id="ARBA00093271"/>
    </source>
</evidence>
<evidence type="ECO:0000256" key="13">
    <source>
        <dbReference type="RuleBase" id="RU003781"/>
    </source>
</evidence>
<dbReference type="Gene3D" id="3.90.950.10">
    <property type="match status" value="1"/>
</dbReference>
<feature type="binding site" evidence="12">
    <location>
        <position position="53"/>
    </location>
    <ligand>
        <name>ITP</name>
        <dbReference type="ChEBI" id="CHEBI:61402"/>
    </ligand>
</feature>
<evidence type="ECO:0000256" key="8">
    <source>
        <dbReference type="ARBA" id="ARBA00054940"/>
    </source>
</evidence>
<comment type="caution">
    <text evidence="14">The sequence shown here is derived from an EMBL/GenBank/DDBJ whole genome shotgun (WGS) entry which is preliminary data.</text>
</comment>
<keyword evidence="12" id="KW-0464">Manganese</keyword>
<comment type="catalytic activity">
    <reaction evidence="9">
        <text>ITP + H2O = IMP + diphosphate + H(+)</text>
        <dbReference type="Rhea" id="RHEA:29399"/>
        <dbReference type="ChEBI" id="CHEBI:15377"/>
        <dbReference type="ChEBI" id="CHEBI:15378"/>
        <dbReference type="ChEBI" id="CHEBI:33019"/>
        <dbReference type="ChEBI" id="CHEBI:58053"/>
        <dbReference type="ChEBI" id="CHEBI:61402"/>
        <dbReference type="EC" id="3.6.1.66"/>
    </reaction>
    <physiologicalReaction direction="left-to-right" evidence="9">
        <dbReference type="Rhea" id="RHEA:29400"/>
    </physiologicalReaction>
</comment>
<dbReference type="InterPro" id="IPR029001">
    <property type="entry name" value="ITPase-like_fam"/>
</dbReference>
<dbReference type="GO" id="GO:0000166">
    <property type="term" value="F:nucleotide binding"/>
    <property type="evidence" value="ECO:0007669"/>
    <property type="project" value="UniProtKB-KW"/>
</dbReference>
<comment type="similarity">
    <text evidence="1 12 13">Belongs to the HAM1 NTPase family.</text>
</comment>
<dbReference type="VEuPathDB" id="FungiDB:AWRI3580_g2965"/>
<evidence type="ECO:0000256" key="4">
    <source>
        <dbReference type="ARBA" id="ARBA00022741"/>
    </source>
</evidence>
<dbReference type="GO" id="GO:0005634">
    <property type="term" value="C:nucleus"/>
    <property type="evidence" value="ECO:0007669"/>
    <property type="project" value="UniProtKB-SubCell"/>
</dbReference>
<reference evidence="15" key="1">
    <citation type="journal article" date="2016" name="Genome Announc.">
        <title>Genome sequences of three species of Hanseniaspora isolated from spontaneous wine fermentations.</title>
        <authorList>
            <person name="Sternes P.R."/>
            <person name="Lee D."/>
            <person name="Kutyna D.R."/>
            <person name="Borneman A.R."/>
        </authorList>
    </citation>
    <scope>NUCLEOTIDE SEQUENCE [LARGE SCALE GENOMIC DNA]</scope>
    <source>
        <strain evidence="15">AWRI3580</strain>
    </source>
</reference>
<evidence type="ECO:0000313" key="15">
    <source>
        <dbReference type="Proteomes" id="UP000095358"/>
    </source>
</evidence>
<dbReference type="FunFam" id="3.90.950.10:FF:000003">
    <property type="entry name" value="Inosine triphosphate pyrophosphatase"/>
    <property type="match status" value="1"/>
</dbReference>
<keyword evidence="3 12" id="KW-0479">Metal-binding</keyword>
<name>A0A1E5RJ98_HANUV</name>
<dbReference type="GO" id="GO:0036222">
    <property type="term" value="F:XTP diphosphatase activity"/>
    <property type="evidence" value="ECO:0007669"/>
    <property type="project" value="UniProtKB-UniRule"/>
</dbReference>
<evidence type="ECO:0000256" key="10">
    <source>
        <dbReference type="ARBA" id="ARBA00093255"/>
    </source>
</evidence>
<dbReference type="GO" id="GO:0009204">
    <property type="term" value="P:deoxyribonucleoside triphosphate catabolic process"/>
    <property type="evidence" value="ECO:0007669"/>
    <property type="project" value="UniProtKB-UniRule"/>
</dbReference>
<keyword evidence="7 12" id="KW-0546">Nucleotide metabolism</keyword>
<feature type="binding site" evidence="12">
    <location>
        <begin position="71"/>
        <end position="72"/>
    </location>
    <ligand>
        <name>ITP</name>
        <dbReference type="ChEBI" id="CHEBI:61402"/>
    </ligand>
</feature>
<dbReference type="OrthoDB" id="6288734at2759"/>
<evidence type="ECO:0000256" key="5">
    <source>
        <dbReference type="ARBA" id="ARBA00022801"/>
    </source>
</evidence>
<feature type="binding site" evidence="12">
    <location>
        <position position="71"/>
    </location>
    <ligand>
        <name>Mg(2+)</name>
        <dbReference type="ChEBI" id="CHEBI:18420"/>
    </ligand>
</feature>
<dbReference type="GO" id="GO:0005737">
    <property type="term" value="C:cytoplasm"/>
    <property type="evidence" value="ECO:0007669"/>
    <property type="project" value="UniProtKB-SubCell"/>
</dbReference>
<gene>
    <name evidence="12" type="primary">HAM1</name>
    <name evidence="14" type="ORF">AWRI3580_g2965</name>
</gene>
<dbReference type="EC" id="3.6.1.66" evidence="12"/>
<dbReference type="PANTHER" id="PTHR11067:SF9">
    <property type="entry name" value="INOSINE TRIPHOSPHATE PYROPHOSPHATASE"/>
    <property type="match status" value="1"/>
</dbReference>
<evidence type="ECO:0000313" key="14">
    <source>
        <dbReference type="EMBL" id="OEJ86989.1"/>
    </source>
</evidence>
<dbReference type="GO" id="GO:0046872">
    <property type="term" value="F:metal ion binding"/>
    <property type="evidence" value="ECO:0007669"/>
    <property type="project" value="UniProtKB-KW"/>
</dbReference>
<feature type="binding site" evidence="12">
    <location>
        <position position="40"/>
    </location>
    <ligand>
        <name>Mg(2+)</name>
        <dbReference type="ChEBI" id="CHEBI:18420"/>
    </ligand>
</feature>
<keyword evidence="6 12" id="KW-0460">Magnesium</keyword>
<comment type="subunit">
    <text evidence="12">Homodimer.</text>
</comment>
<feature type="binding site" evidence="12">
    <location>
        <begin position="179"/>
        <end position="180"/>
    </location>
    <ligand>
        <name>ITP</name>
        <dbReference type="ChEBI" id="CHEBI:61402"/>
    </ligand>
</feature>
<dbReference type="GO" id="GO:0036220">
    <property type="term" value="F:ITP diphosphatase activity"/>
    <property type="evidence" value="ECO:0007669"/>
    <property type="project" value="UniProtKB-UniRule"/>
</dbReference>
<evidence type="ECO:0000256" key="2">
    <source>
        <dbReference type="ARBA" id="ARBA00022490"/>
    </source>
</evidence>
<comment type="cofactor">
    <cofactor evidence="12">
        <name>Mg(2+)</name>
        <dbReference type="ChEBI" id="CHEBI:18420"/>
    </cofactor>
    <cofactor evidence="12">
        <name>Mn(2+)</name>
        <dbReference type="ChEBI" id="CHEBI:29035"/>
    </cofactor>
    <text evidence="12">Binds 1 divalent metal cation per subunit; can use either Mg(2+) or Mn(2+).</text>
</comment>
<evidence type="ECO:0000256" key="7">
    <source>
        <dbReference type="ARBA" id="ARBA00023080"/>
    </source>
</evidence>
<dbReference type="HAMAP" id="MF_03148">
    <property type="entry name" value="HAM1_NTPase"/>
    <property type="match status" value="1"/>
</dbReference>
<dbReference type="GO" id="GO:0035870">
    <property type="term" value="F:dITP diphosphatase activity"/>
    <property type="evidence" value="ECO:0007669"/>
    <property type="project" value="UniProtKB-UniRule"/>
</dbReference>
<dbReference type="SUPFAM" id="SSF52972">
    <property type="entry name" value="ITPase-like"/>
    <property type="match status" value="1"/>
</dbReference>
<dbReference type="EMBL" id="LPNN01000005">
    <property type="protein sequence ID" value="OEJ86989.1"/>
    <property type="molecule type" value="Genomic_DNA"/>
</dbReference>
<comment type="function">
    <text evidence="12">Pyrophosphatase that hydrolyzes non-canonical purine nucleotides such as inosine triphosphate (ITP), deoxyinosine triphosphate (dITP) or xanthosine 5'-triphosphate (XTP) to their respective monophosphate derivatives. The enzyme does not distinguish between the deoxy- and ribose forms. Probably excludes non-canonical purines from RNA and DNA precursor pools, thus preventing their incorporation into RNA and DNA and avoiding chromosomal lesions.</text>
</comment>
<evidence type="ECO:0000256" key="6">
    <source>
        <dbReference type="ARBA" id="ARBA00022842"/>
    </source>
</evidence>
<evidence type="ECO:0000256" key="12">
    <source>
        <dbReference type="HAMAP-Rule" id="MF_03148"/>
    </source>
</evidence>
<dbReference type="PANTHER" id="PTHR11067">
    <property type="entry name" value="INOSINE TRIPHOSPHATE PYROPHOSPHATASE/HAM1 PROTEIN"/>
    <property type="match status" value="1"/>
</dbReference>
<dbReference type="GO" id="GO:0009117">
    <property type="term" value="P:nucleotide metabolic process"/>
    <property type="evidence" value="ECO:0007669"/>
    <property type="project" value="UniProtKB-KW"/>
</dbReference>
<organism evidence="14 15">
    <name type="scientific">Hanseniaspora uvarum</name>
    <name type="common">Yeast</name>
    <name type="synonym">Kloeckera apiculata</name>
    <dbReference type="NCBI Taxonomy" id="29833"/>
    <lineage>
        <taxon>Eukaryota</taxon>
        <taxon>Fungi</taxon>
        <taxon>Dikarya</taxon>
        <taxon>Ascomycota</taxon>
        <taxon>Saccharomycotina</taxon>
        <taxon>Saccharomycetes</taxon>
        <taxon>Saccharomycodales</taxon>
        <taxon>Saccharomycodaceae</taxon>
        <taxon>Hanseniaspora</taxon>
    </lineage>
</organism>